<dbReference type="Gene3D" id="3.30.70.1450">
    <property type="entry name" value="Regulator of K+ conductance, C-terminal domain"/>
    <property type="match status" value="1"/>
</dbReference>
<gene>
    <name evidence="3" type="ORF">EDD79_103223</name>
</gene>
<evidence type="ECO:0000259" key="1">
    <source>
        <dbReference type="PROSITE" id="PS51201"/>
    </source>
</evidence>
<dbReference type="PANTHER" id="PTHR43833">
    <property type="entry name" value="POTASSIUM CHANNEL PROTEIN 2-RELATED-RELATED"/>
    <property type="match status" value="1"/>
</dbReference>
<dbReference type="Pfam" id="PF02080">
    <property type="entry name" value="TrkA_C"/>
    <property type="match status" value="1"/>
</dbReference>
<dbReference type="PROSITE" id="PS51202">
    <property type="entry name" value="RCK_C"/>
    <property type="match status" value="1"/>
</dbReference>
<dbReference type="InterPro" id="IPR003148">
    <property type="entry name" value="RCK_N"/>
</dbReference>
<dbReference type="AlphaFoldDB" id="A0A4R2TBQ6"/>
<dbReference type="PANTHER" id="PTHR43833:SF7">
    <property type="entry name" value="KTR SYSTEM POTASSIUM UPTAKE PROTEIN C"/>
    <property type="match status" value="1"/>
</dbReference>
<feature type="domain" description="RCK C-terminal" evidence="2">
    <location>
        <begin position="134"/>
        <end position="212"/>
    </location>
</feature>
<dbReference type="PROSITE" id="PS51201">
    <property type="entry name" value="RCK_N"/>
    <property type="match status" value="1"/>
</dbReference>
<comment type="caution">
    <text evidence="3">The sequence shown here is derived from an EMBL/GenBank/DDBJ whole genome shotgun (WGS) entry which is preliminary data.</text>
</comment>
<dbReference type="SUPFAM" id="SSF116726">
    <property type="entry name" value="TrkA C-terminal domain-like"/>
    <property type="match status" value="1"/>
</dbReference>
<evidence type="ECO:0000313" key="4">
    <source>
        <dbReference type="Proteomes" id="UP000295504"/>
    </source>
</evidence>
<name>A0A4R2TBQ6_9FIRM</name>
<dbReference type="InterPro" id="IPR036291">
    <property type="entry name" value="NAD(P)-bd_dom_sf"/>
</dbReference>
<dbReference type="GO" id="GO:0006813">
    <property type="term" value="P:potassium ion transport"/>
    <property type="evidence" value="ECO:0007669"/>
    <property type="project" value="InterPro"/>
</dbReference>
<accession>A0A4R2TBQ6</accession>
<evidence type="ECO:0000259" key="2">
    <source>
        <dbReference type="PROSITE" id="PS51202"/>
    </source>
</evidence>
<dbReference type="InterPro" id="IPR006037">
    <property type="entry name" value="RCK_C"/>
</dbReference>
<dbReference type="RefSeq" id="WP_132849087.1">
    <property type="nucleotide sequence ID" value="NZ_CP058648.1"/>
</dbReference>
<dbReference type="GO" id="GO:0008324">
    <property type="term" value="F:monoatomic cation transmembrane transporter activity"/>
    <property type="evidence" value="ECO:0007669"/>
    <property type="project" value="InterPro"/>
</dbReference>
<dbReference type="OrthoDB" id="9776294at2"/>
<reference evidence="3 4" key="1">
    <citation type="submission" date="2019-03" db="EMBL/GenBank/DDBJ databases">
        <title>Genomic Encyclopedia of Type Strains, Phase IV (KMG-IV): sequencing the most valuable type-strain genomes for metagenomic binning, comparative biology and taxonomic classification.</title>
        <authorList>
            <person name="Goeker M."/>
        </authorList>
    </citation>
    <scope>NUCLEOTIDE SEQUENCE [LARGE SCALE GENOMIC DNA]</scope>
    <source>
        <strain evidence="3 4">DSM 100013</strain>
    </source>
</reference>
<evidence type="ECO:0000313" key="3">
    <source>
        <dbReference type="EMBL" id="TCP99835.1"/>
    </source>
</evidence>
<dbReference type="Pfam" id="PF02254">
    <property type="entry name" value="TrkA_N"/>
    <property type="match status" value="1"/>
</dbReference>
<feature type="domain" description="RCK N-terminal" evidence="1">
    <location>
        <begin position="1"/>
        <end position="117"/>
    </location>
</feature>
<dbReference type="Gene3D" id="3.40.50.720">
    <property type="entry name" value="NAD(P)-binding Rossmann-like Domain"/>
    <property type="match status" value="1"/>
</dbReference>
<dbReference type="Proteomes" id="UP000295504">
    <property type="component" value="Unassembled WGS sequence"/>
</dbReference>
<organism evidence="3 4">
    <name type="scientific">Serpentinicella alkaliphila</name>
    <dbReference type="NCBI Taxonomy" id="1734049"/>
    <lineage>
        <taxon>Bacteria</taxon>
        <taxon>Bacillati</taxon>
        <taxon>Bacillota</taxon>
        <taxon>Clostridia</taxon>
        <taxon>Peptostreptococcales</taxon>
        <taxon>Natronincolaceae</taxon>
        <taxon>Serpentinicella</taxon>
    </lineage>
</organism>
<proteinExistence type="predicted"/>
<dbReference type="InterPro" id="IPR036721">
    <property type="entry name" value="RCK_C_sf"/>
</dbReference>
<sequence>MKDFLIIGCGRFGRSVADALVKMDKYVAIMDIDVKLVQELSDKVSYSVQGNSTNPDNLASLGIENFDAIVIGIGNNVEASIMTIVNLKDLGAKRIVVKALNNIHAKILESVGADRVIFPERDMGIRIAHNLIATNLLDYIELSPDYSIVEVIALPEWEEKSLAELNFRLTYNANVVAIKSGDEIKLSLSSDDIIKKNDVLVVISHKMYLNKL</sequence>
<dbReference type="EMBL" id="SLYC01000032">
    <property type="protein sequence ID" value="TCP99835.1"/>
    <property type="molecule type" value="Genomic_DNA"/>
</dbReference>
<dbReference type="SUPFAM" id="SSF51735">
    <property type="entry name" value="NAD(P)-binding Rossmann-fold domains"/>
    <property type="match status" value="1"/>
</dbReference>
<keyword evidence="4" id="KW-1185">Reference proteome</keyword>
<dbReference type="InterPro" id="IPR050721">
    <property type="entry name" value="Trk_Ktr_HKT_K-transport"/>
</dbReference>
<protein>
    <submittedName>
        <fullName evidence="3">Trk system potassium uptake protein TrkA</fullName>
    </submittedName>
</protein>